<name>A0A8I1MKA2_9BACI</name>
<comment type="caution">
    <text evidence="1">The sequence shown here is derived from an EMBL/GenBank/DDBJ whole genome shotgun (WGS) entry which is preliminary data.</text>
</comment>
<sequence length="58" mass="6980">MKYKVIREFKDLQDNNHIYRVGNKYPRSGRVKNERIKELSGYENKRNVPLIKEVEDNG</sequence>
<evidence type="ECO:0000313" key="2">
    <source>
        <dbReference type="Proteomes" id="UP000664578"/>
    </source>
</evidence>
<dbReference type="Proteomes" id="UP000664578">
    <property type="component" value="Unassembled WGS sequence"/>
</dbReference>
<dbReference type="RefSeq" id="WP_206783080.1">
    <property type="nucleotide sequence ID" value="NZ_CP060274.1"/>
</dbReference>
<proteinExistence type="predicted"/>
<protein>
    <submittedName>
        <fullName evidence="1">Uncharacterized protein</fullName>
    </submittedName>
</protein>
<evidence type="ECO:0000313" key="1">
    <source>
        <dbReference type="EMBL" id="MBN8253604.1"/>
    </source>
</evidence>
<dbReference type="AlphaFoldDB" id="A0A8I1MKA2"/>
<gene>
    <name evidence="1" type="ORF">JF537_18800</name>
</gene>
<reference evidence="1" key="1">
    <citation type="submission" date="2020-12" db="EMBL/GenBank/DDBJ databases">
        <title>PHA producing bacteria isolated from mangrove.</title>
        <authorList>
            <person name="Zheng W."/>
            <person name="Yu S."/>
            <person name="Huang Y."/>
        </authorList>
    </citation>
    <scope>NUCLEOTIDE SEQUENCE</scope>
    <source>
        <strain evidence="1">GN22-4</strain>
    </source>
</reference>
<organism evidence="1 2">
    <name type="scientific">Priestia flexa</name>
    <dbReference type="NCBI Taxonomy" id="86664"/>
    <lineage>
        <taxon>Bacteria</taxon>
        <taxon>Bacillati</taxon>
        <taxon>Bacillota</taxon>
        <taxon>Bacilli</taxon>
        <taxon>Bacillales</taxon>
        <taxon>Bacillaceae</taxon>
        <taxon>Priestia</taxon>
    </lineage>
</organism>
<accession>A0A8I1MKA2</accession>
<dbReference type="EMBL" id="JAEMWV010000011">
    <property type="protein sequence ID" value="MBN8253604.1"/>
    <property type="molecule type" value="Genomic_DNA"/>
</dbReference>